<dbReference type="Pfam" id="PF20478">
    <property type="entry name" value="P2RX7_C"/>
    <property type="match status" value="1"/>
</dbReference>
<accession>A0A423TU32</accession>
<evidence type="ECO:0000313" key="2">
    <source>
        <dbReference type="EMBL" id="ROT79911.1"/>
    </source>
</evidence>
<feature type="domain" description="P2X purinoreceptor 7 intracellular" evidence="1">
    <location>
        <begin position="15"/>
        <end position="103"/>
    </location>
</feature>
<dbReference type="InterPro" id="IPR046815">
    <property type="entry name" value="P2RX7_C"/>
</dbReference>
<dbReference type="Proteomes" id="UP000283509">
    <property type="component" value="Unassembled WGS sequence"/>
</dbReference>
<name>A0A423TU32_PENVA</name>
<proteinExistence type="predicted"/>
<comment type="caution">
    <text evidence="2">The sequence shown here is derived from an EMBL/GenBank/DDBJ whole genome shotgun (WGS) entry which is preliminary data.</text>
</comment>
<keyword evidence="3" id="KW-1185">Reference proteome</keyword>
<dbReference type="PANTHER" id="PTHR36981">
    <property type="entry name" value="ZGC:195170"/>
    <property type="match status" value="1"/>
</dbReference>
<dbReference type="AlphaFoldDB" id="A0A423TU32"/>
<protein>
    <recommendedName>
        <fullName evidence="1">P2X purinoreceptor 7 intracellular domain-containing protein</fullName>
    </recommendedName>
</protein>
<gene>
    <name evidence="2" type="ORF">C7M84_001389</name>
</gene>
<dbReference type="OrthoDB" id="6343871at2759"/>
<evidence type="ECO:0000259" key="1">
    <source>
        <dbReference type="Pfam" id="PF20478"/>
    </source>
</evidence>
<evidence type="ECO:0000313" key="3">
    <source>
        <dbReference type="Proteomes" id="UP000283509"/>
    </source>
</evidence>
<dbReference type="EMBL" id="QCYY01001177">
    <property type="protein sequence ID" value="ROT79911.1"/>
    <property type="molecule type" value="Genomic_DNA"/>
</dbReference>
<reference evidence="2 3" key="1">
    <citation type="submission" date="2018-04" db="EMBL/GenBank/DDBJ databases">
        <authorList>
            <person name="Zhang X."/>
            <person name="Yuan J."/>
            <person name="Li F."/>
            <person name="Xiang J."/>
        </authorList>
    </citation>
    <scope>NUCLEOTIDE SEQUENCE [LARGE SCALE GENOMIC DNA]</scope>
    <source>
        <tissue evidence="2">Muscle</tissue>
    </source>
</reference>
<reference evidence="2 3" key="2">
    <citation type="submission" date="2019-01" db="EMBL/GenBank/DDBJ databases">
        <title>The decoding of complex shrimp genome reveals the adaptation for benthos swimmer, frequently molting mechanism and breeding impact on genome.</title>
        <authorList>
            <person name="Sun Y."/>
            <person name="Gao Y."/>
            <person name="Yu Y."/>
        </authorList>
    </citation>
    <scope>NUCLEOTIDE SEQUENCE [LARGE SCALE GENOMIC DNA]</scope>
    <source>
        <tissue evidence="2">Muscle</tissue>
    </source>
</reference>
<dbReference type="PANTHER" id="PTHR36981:SF9">
    <property type="entry name" value="NANOR-RELATED"/>
    <property type="match status" value="1"/>
</dbReference>
<organism evidence="2 3">
    <name type="scientific">Penaeus vannamei</name>
    <name type="common">Whiteleg shrimp</name>
    <name type="synonym">Litopenaeus vannamei</name>
    <dbReference type="NCBI Taxonomy" id="6689"/>
    <lineage>
        <taxon>Eukaryota</taxon>
        <taxon>Metazoa</taxon>
        <taxon>Ecdysozoa</taxon>
        <taxon>Arthropoda</taxon>
        <taxon>Crustacea</taxon>
        <taxon>Multicrustacea</taxon>
        <taxon>Malacostraca</taxon>
        <taxon>Eumalacostraca</taxon>
        <taxon>Eucarida</taxon>
        <taxon>Decapoda</taxon>
        <taxon>Dendrobranchiata</taxon>
        <taxon>Penaeoidea</taxon>
        <taxon>Penaeidae</taxon>
        <taxon>Penaeus</taxon>
    </lineage>
</organism>
<sequence>MSEQAQMPCTQTMYEHSEDDYEEDEITTLIPDAEKTLSRVGNNDWCLCGSCARMEIEAESICCQEQPPVLLRLMQWNQQGSCVVQHPFFVSVCLNPYALQTIYSRDKKLFGSLFNKPLHDLRGSMTIPLPSCVLNTIRKAFPKDAAIGSFPGYCEL</sequence>